<keyword evidence="4" id="KW-0614">Plasmid</keyword>
<dbReference type="Pfam" id="PF00370">
    <property type="entry name" value="FGGY_N"/>
    <property type="match status" value="1"/>
</dbReference>
<dbReference type="PANTHER" id="PTHR43095">
    <property type="entry name" value="SUGAR KINASE"/>
    <property type="match status" value="1"/>
</dbReference>
<reference evidence="4 5" key="1">
    <citation type="submission" date="2015-10" db="EMBL/GenBank/DDBJ databases">
        <title>Genomic differences between typical nodule nitrogen-fixing rhizobial strains and those coming from bean seeds.</title>
        <authorList>
            <person name="Peralta H."/>
            <person name="Aguilar-Vera A."/>
            <person name="Diaz R."/>
            <person name="Mora Y."/>
            <person name="Martinez-Batallar G."/>
            <person name="Salazar E."/>
            <person name="Vargas-Lagunas C."/>
            <person name="Encarnacion S."/>
            <person name="Girard L."/>
            <person name="Mora J."/>
        </authorList>
    </citation>
    <scope>NUCLEOTIDE SEQUENCE [LARGE SCALE GENOMIC DNA]</scope>
    <source>
        <strain evidence="4 5">CFNEI 73</strain>
        <plasmid evidence="4 5">C</plasmid>
    </source>
</reference>
<accession>A0A1L3LWN0</accession>
<dbReference type="KEGG" id="same:SAMCFNEI73_pC0750"/>
<keyword evidence="2 4" id="KW-0808">Transferase</keyword>
<dbReference type="Proteomes" id="UP000182306">
    <property type="component" value="Plasmid C"/>
</dbReference>
<evidence type="ECO:0000256" key="3">
    <source>
        <dbReference type="ARBA" id="ARBA00022777"/>
    </source>
</evidence>
<dbReference type="EMBL" id="CP013110">
    <property type="protein sequence ID" value="APG94466.1"/>
    <property type="molecule type" value="Genomic_DNA"/>
</dbReference>
<dbReference type="Pfam" id="PF21546">
    <property type="entry name" value="FGGY_C_2"/>
    <property type="match status" value="1"/>
</dbReference>
<dbReference type="Gene3D" id="3.30.420.40">
    <property type="match status" value="3"/>
</dbReference>
<evidence type="ECO:0000256" key="2">
    <source>
        <dbReference type="ARBA" id="ARBA00022679"/>
    </source>
</evidence>
<evidence type="ECO:0000313" key="5">
    <source>
        <dbReference type="Proteomes" id="UP000182306"/>
    </source>
</evidence>
<geneLocation type="plasmid" evidence="4 5">
    <name>C</name>
</geneLocation>
<dbReference type="SUPFAM" id="SSF53067">
    <property type="entry name" value="Actin-like ATPase domain"/>
    <property type="match status" value="1"/>
</dbReference>
<sequence>MIAVLDVGKTNVKLSAAAADGTIVESLCVPNPVLAGPPWRHHDLNALSDWTFETLAILSRRHAFSAFVTSGHGSGGVLTGAAPDAGDGAALPMIDYEQPLPADIRDGYAPLAGTFLDRGSATMHGATHQARQLYWMEQREPHAFGKARWYLGLPQYWAWRLSGVAASEASFLGAQSHLWNVAEARWAPIVSARGWQRLMPPFAKAWQALGPVRPELARRFDLPEGLPVLTGGHDSSLNHYRYHTAGLRDFTVISTGTWIVGFSGSTPVERLDEHRGMTLNSDVFGNPLGGILTMGGREFSQIAGSDPPAEPVPLETVARLIAQRTFAVPSFGEGDGLFPDSAGRGRILGPPVAEPMERKALALLCCALLTAECIGMLSDDRLVVLDGSFLRDPLYARLVASLLPGRAVRVNLDAYGVAAGAALLAGQERRRHPAPLTLGKPTNLEDLTPELIGYAADWRALAGAAPGKRNEFEHAKGSFHG</sequence>
<dbReference type="GO" id="GO:0008993">
    <property type="term" value="F:rhamnulokinase activity"/>
    <property type="evidence" value="ECO:0007669"/>
    <property type="project" value="UniProtKB-EC"/>
</dbReference>
<dbReference type="AlphaFoldDB" id="A0A1L3LWN0"/>
<comment type="similarity">
    <text evidence="1">Belongs to the FGGY kinase family.</text>
</comment>
<dbReference type="EC" id="2.7.1.5" evidence="4"/>
<dbReference type="OrthoDB" id="9786272at2"/>
<dbReference type="InterPro" id="IPR043129">
    <property type="entry name" value="ATPase_NBD"/>
</dbReference>
<dbReference type="InterPro" id="IPR050406">
    <property type="entry name" value="FGGY_Carb_Kinase"/>
</dbReference>
<keyword evidence="3 4" id="KW-0418">Kinase</keyword>
<keyword evidence="5" id="KW-1185">Reference proteome</keyword>
<dbReference type="PANTHER" id="PTHR43095:SF5">
    <property type="entry name" value="XYLULOSE KINASE"/>
    <property type="match status" value="1"/>
</dbReference>
<dbReference type="InterPro" id="IPR018484">
    <property type="entry name" value="FGGY_N"/>
</dbReference>
<protein>
    <submittedName>
        <fullName evidence="4">Carbohydrate kinase</fullName>
        <ecNumber evidence="4">2.7.1.5</ecNumber>
    </submittedName>
</protein>
<gene>
    <name evidence="4" type="ORF">SAMCFNEI73_pC0750</name>
</gene>
<proteinExistence type="inferred from homology"/>
<organism evidence="4 5">
    <name type="scientific">Sinorhizobium americanum</name>
    <dbReference type="NCBI Taxonomy" id="194963"/>
    <lineage>
        <taxon>Bacteria</taxon>
        <taxon>Pseudomonadati</taxon>
        <taxon>Pseudomonadota</taxon>
        <taxon>Alphaproteobacteria</taxon>
        <taxon>Hyphomicrobiales</taxon>
        <taxon>Rhizobiaceae</taxon>
        <taxon>Sinorhizobium/Ensifer group</taxon>
        <taxon>Sinorhizobium</taxon>
    </lineage>
</organism>
<evidence type="ECO:0000256" key="1">
    <source>
        <dbReference type="ARBA" id="ARBA00009156"/>
    </source>
</evidence>
<evidence type="ECO:0000313" key="4">
    <source>
        <dbReference type="EMBL" id="APG94466.1"/>
    </source>
</evidence>
<name>A0A1L3LWN0_9HYPH</name>
<dbReference type="InterPro" id="IPR049382">
    <property type="entry name" value="FGGY_C_2"/>
</dbReference>